<name>A0A4V1N0R9_9GAMM</name>
<accession>A0A4V1N0R9</accession>
<dbReference type="Pfam" id="PF11776">
    <property type="entry name" value="RcnB"/>
    <property type="match status" value="1"/>
</dbReference>
<protein>
    <recommendedName>
        <fullName evidence="5">RcnB family protein</fullName>
    </recommendedName>
</protein>
<feature type="signal peptide" evidence="2">
    <location>
        <begin position="1"/>
        <end position="27"/>
    </location>
</feature>
<evidence type="ECO:0000313" key="3">
    <source>
        <dbReference type="EMBL" id="RXR01404.1"/>
    </source>
</evidence>
<dbReference type="InterPro" id="IPR024572">
    <property type="entry name" value="RcnB"/>
</dbReference>
<dbReference type="EMBL" id="SAWZ01000010">
    <property type="protein sequence ID" value="RXR01404.1"/>
    <property type="molecule type" value="Genomic_DNA"/>
</dbReference>
<dbReference type="Gene3D" id="3.10.450.160">
    <property type="entry name" value="inner membrane protein cigr"/>
    <property type="match status" value="1"/>
</dbReference>
<keyword evidence="2" id="KW-0732">Signal</keyword>
<sequence>MKSFFLSVLAVPLMAMGLAAAPLSASAHDGDRRHDRHERHERHGRDDRRDDRRWHDDRRYSDRGRYHGDGRGDWGYRHDRRPPPRVYYPAPPPRVVYHHAPPPRVVYRPYGYSRCRYVRDYYRGPTVVVRDYGRYHVRRPPPGYHWVRDDRGNMLMVAIASGIIADLLLR</sequence>
<evidence type="ECO:0000256" key="2">
    <source>
        <dbReference type="SAM" id="SignalP"/>
    </source>
</evidence>
<evidence type="ECO:0000256" key="1">
    <source>
        <dbReference type="SAM" id="MobiDB-lite"/>
    </source>
</evidence>
<proteinExistence type="predicted"/>
<dbReference type="AlphaFoldDB" id="A0A4V1N0R9"/>
<dbReference type="Proteomes" id="UP000289784">
    <property type="component" value="Unassembled WGS sequence"/>
</dbReference>
<evidence type="ECO:0000313" key="4">
    <source>
        <dbReference type="Proteomes" id="UP000289784"/>
    </source>
</evidence>
<evidence type="ECO:0008006" key="5">
    <source>
        <dbReference type="Google" id="ProtNLM"/>
    </source>
</evidence>
<feature type="chain" id="PRO_5020894705" description="RcnB family protein" evidence="2">
    <location>
        <begin position="28"/>
        <end position="170"/>
    </location>
</feature>
<gene>
    <name evidence="3" type="ORF">EPA99_15860</name>
</gene>
<feature type="compositionally biased region" description="Basic and acidic residues" evidence="1">
    <location>
        <begin position="41"/>
        <end position="52"/>
    </location>
</feature>
<comment type="caution">
    <text evidence="3">The sequence shown here is derived from an EMBL/GenBank/DDBJ whole genome shotgun (WGS) entry which is preliminary data.</text>
</comment>
<dbReference type="RefSeq" id="WP_129472222.1">
    <property type="nucleotide sequence ID" value="NZ_SAWZ01000010.1"/>
</dbReference>
<reference evidence="3 4" key="1">
    <citation type="submission" date="2019-01" db="EMBL/GenBank/DDBJ databases">
        <title>Pseudoxanthomonas composti sp. nov., isolated from compost.</title>
        <authorList>
            <person name="Yang G."/>
        </authorList>
    </citation>
    <scope>NUCLEOTIDE SEQUENCE [LARGE SCALE GENOMIC DNA]</scope>
    <source>
        <strain evidence="3 4">GSS15</strain>
    </source>
</reference>
<keyword evidence="4" id="KW-1185">Reference proteome</keyword>
<dbReference type="OrthoDB" id="6025819at2"/>
<organism evidence="3 4">
    <name type="scientific">Pseudoxanthomonas composti</name>
    <dbReference type="NCBI Taxonomy" id="2137479"/>
    <lineage>
        <taxon>Bacteria</taxon>
        <taxon>Pseudomonadati</taxon>
        <taxon>Pseudomonadota</taxon>
        <taxon>Gammaproteobacteria</taxon>
        <taxon>Lysobacterales</taxon>
        <taxon>Lysobacteraceae</taxon>
        <taxon>Pseudoxanthomonas</taxon>
    </lineage>
</organism>
<feature type="region of interest" description="Disordered" evidence="1">
    <location>
        <begin position="23"/>
        <end position="52"/>
    </location>
</feature>